<feature type="transmembrane region" description="Helical" evidence="8">
    <location>
        <begin position="250"/>
        <end position="276"/>
    </location>
</feature>
<dbReference type="GO" id="GO:0055085">
    <property type="term" value="P:transmembrane transport"/>
    <property type="evidence" value="ECO:0007669"/>
    <property type="project" value="InterPro"/>
</dbReference>
<dbReference type="OrthoDB" id="10664357at2759"/>
<proteinExistence type="inferred from homology"/>
<comment type="subcellular location">
    <subcellularLocation>
        <location evidence="1">Cell membrane</location>
        <topology evidence="1">Multi-pass membrane protein</topology>
    </subcellularLocation>
</comment>
<evidence type="ECO:0000256" key="8">
    <source>
        <dbReference type="SAM" id="Phobius"/>
    </source>
</evidence>
<evidence type="ECO:0000256" key="2">
    <source>
        <dbReference type="ARBA" id="ARBA00010145"/>
    </source>
</evidence>
<keyword evidence="10" id="KW-1185">Reference proteome</keyword>
<comment type="similarity">
    <text evidence="2">Belongs to the auxin efflux carrier (TC 2.A.69) family.</text>
</comment>
<feature type="transmembrane region" description="Helical" evidence="8">
    <location>
        <begin position="195"/>
        <end position="217"/>
    </location>
</feature>
<keyword evidence="5 8" id="KW-0812">Transmembrane</keyword>
<dbReference type="InterPro" id="IPR038770">
    <property type="entry name" value="Na+/solute_symporter_sf"/>
</dbReference>
<sequence>RRGVTAIVLVILPVFALIFLGWLLRRRQFPGEHFWAPAERLTYFCLFPALLATTLARADFSELDVLPMAGAIVAAILAMTGGLLLARRALGLSGPGFTSLYQGAVRMNTYIGLAVAYGVAGEAGPTLAGVARQVASNPLILGCAAGGALNLSGLGLPPVLGETLLILGRAALPLGLLCVGAALDLRAARRAGGPVLLSSLLKLGLLPALTWAGCWALDVTGTAAFVAVLFNGLPTATSAYILARQMGGDAVLMASLITAQTLLAMLTLPVVLAPLVP</sequence>
<dbReference type="Proteomes" id="UP000601435">
    <property type="component" value="Unassembled WGS sequence"/>
</dbReference>
<feature type="transmembrane region" description="Helical" evidence="8">
    <location>
        <begin position="66"/>
        <end position="86"/>
    </location>
</feature>
<evidence type="ECO:0000313" key="9">
    <source>
        <dbReference type="EMBL" id="CAE7941034.1"/>
    </source>
</evidence>
<feature type="transmembrane region" description="Helical" evidence="8">
    <location>
        <begin position="139"/>
        <end position="160"/>
    </location>
</feature>
<evidence type="ECO:0000313" key="10">
    <source>
        <dbReference type="Proteomes" id="UP000601435"/>
    </source>
</evidence>
<feature type="transmembrane region" description="Helical" evidence="8">
    <location>
        <begin position="41"/>
        <end position="60"/>
    </location>
</feature>
<protein>
    <recommendedName>
        <fullName evidence="11">AEC family transporter</fullName>
    </recommendedName>
</protein>
<keyword evidence="6 8" id="KW-1133">Transmembrane helix</keyword>
<evidence type="ECO:0000256" key="5">
    <source>
        <dbReference type="ARBA" id="ARBA00022692"/>
    </source>
</evidence>
<evidence type="ECO:0000256" key="3">
    <source>
        <dbReference type="ARBA" id="ARBA00022448"/>
    </source>
</evidence>
<gene>
    <name evidence="9" type="ORF">SNEC2469_LOCUS34124</name>
</gene>
<evidence type="ECO:0000256" key="1">
    <source>
        <dbReference type="ARBA" id="ARBA00004651"/>
    </source>
</evidence>
<dbReference type="GO" id="GO:0005886">
    <property type="term" value="C:plasma membrane"/>
    <property type="evidence" value="ECO:0007669"/>
    <property type="project" value="UniProtKB-SubCell"/>
</dbReference>
<keyword evidence="3" id="KW-0813">Transport</keyword>
<evidence type="ECO:0000256" key="6">
    <source>
        <dbReference type="ARBA" id="ARBA00022989"/>
    </source>
</evidence>
<dbReference type="InterPro" id="IPR004776">
    <property type="entry name" value="Mem_transp_PIN-like"/>
</dbReference>
<name>A0A813CDD4_9DINO</name>
<dbReference type="Pfam" id="PF03547">
    <property type="entry name" value="Mem_trans"/>
    <property type="match status" value="1"/>
</dbReference>
<dbReference type="PANTHER" id="PTHR36838:SF4">
    <property type="entry name" value="AUXIN EFFLUX CARRIER FAMILY PROTEIN"/>
    <property type="match status" value="1"/>
</dbReference>
<comment type="caution">
    <text evidence="9">The sequence shown here is derived from an EMBL/GenBank/DDBJ whole genome shotgun (WGS) entry which is preliminary data.</text>
</comment>
<dbReference type="AlphaFoldDB" id="A0A813CDD4"/>
<accession>A0A813CDD4</accession>
<keyword evidence="7 8" id="KW-0472">Membrane</keyword>
<keyword evidence="4" id="KW-1003">Cell membrane</keyword>
<reference evidence="9" key="1">
    <citation type="submission" date="2021-02" db="EMBL/GenBank/DDBJ databases">
        <authorList>
            <person name="Dougan E. K."/>
            <person name="Rhodes N."/>
            <person name="Thang M."/>
            <person name="Chan C."/>
        </authorList>
    </citation>
    <scope>NUCLEOTIDE SEQUENCE</scope>
</reference>
<dbReference type="EMBL" id="CAJNJA010092949">
    <property type="protein sequence ID" value="CAE7941034.1"/>
    <property type="molecule type" value="Genomic_DNA"/>
</dbReference>
<evidence type="ECO:0008006" key="11">
    <source>
        <dbReference type="Google" id="ProtNLM"/>
    </source>
</evidence>
<dbReference type="PANTHER" id="PTHR36838">
    <property type="entry name" value="AUXIN EFFLUX CARRIER FAMILY PROTEIN"/>
    <property type="match status" value="1"/>
</dbReference>
<dbReference type="Gene3D" id="1.20.1530.20">
    <property type="match status" value="1"/>
</dbReference>
<feature type="non-terminal residue" evidence="9">
    <location>
        <position position="1"/>
    </location>
</feature>
<organism evidence="9 10">
    <name type="scientific">Symbiodinium necroappetens</name>
    <dbReference type="NCBI Taxonomy" id="1628268"/>
    <lineage>
        <taxon>Eukaryota</taxon>
        <taxon>Sar</taxon>
        <taxon>Alveolata</taxon>
        <taxon>Dinophyceae</taxon>
        <taxon>Suessiales</taxon>
        <taxon>Symbiodiniaceae</taxon>
        <taxon>Symbiodinium</taxon>
    </lineage>
</organism>
<feature type="transmembrane region" description="Helical" evidence="8">
    <location>
        <begin position="6"/>
        <end position="25"/>
    </location>
</feature>
<feature type="transmembrane region" description="Helical" evidence="8">
    <location>
        <begin position="223"/>
        <end position="243"/>
    </location>
</feature>
<feature type="transmembrane region" description="Helical" evidence="8">
    <location>
        <begin position="166"/>
        <end position="183"/>
    </location>
</feature>
<evidence type="ECO:0000256" key="4">
    <source>
        <dbReference type="ARBA" id="ARBA00022475"/>
    </source>
</evidence>
<evidence type="ECO:0000256" key="7">
    <source>
        <dbReference type="ARBA" id="ARBA00023136"/>
    </source>
</evidence>